<feature type="region of interest" description="Disordered" evidence="7">
    <location>
        <begin position="517"/>
        <end position="549"/>
    </location>
</feature>
<feature type="compositionally biased region" description="Polar residues" evidence="7">
    <location>
        <begin position="569"/>
        <end position="613"/>
    </location>
</feature>
<evidence type="ECO:0000259" key="8">
    <source>
        <dbReference type="PROSITE" id="PS50089"/>
    </source>
</evidence>
<dbReference type="InterPro" id="IPR032443">
    <property type="entry name" value="RAWUL"/>
</dbReference>
<evidence type="ECO:0000256" key="3">
    <source>
        <dbReference type="ARBA" id="ARBA00022771"/>
    </source>
</evidence>
<dbReference type="SMART" id="SM00184">
    <property type="entry name" value="RING"/>
    <property type="match status" value="1"/>
</dbReference>
<feature type="compositionally biased region" description="Low complexity" evidence="7">
    <location>
        <begin position="429"/>
        <end position="439"/>
    </location>
</feature>
<evidence type="ECO:0000256" key="1">
    <source>
        <dbReference type="ARBA" id="ARBA00004123"/>
    </source>
</evidence>
<evidence type="ECO:0000256" key="5">
    <source>
        <dbReference type="ARBA" id="ARBA00023242"/>
    </source>
</evidence>
<dbReference type="EMBL" id="JAKKPZ010000015">
    <property type="protein sequence ID" value="KAI1713472.1"/>
    <property type="molecule type" value="Genomic_DNA"/>
</dbReference>
<dbReference type="GO" id="GO:1990841">
    <property type="term" value="F:promoter-specific chromatin binding"/>
    <property type="evidence" value="ECO:0007669"/>
    <property type="project" value="TreeGrafter"/>
</dbReference>
<sequence>MDIQGANIVFLVKGDGRGCTLPPFPLHTQFFLSQSRRRRNRSIKITRADYSGKKTKRMRRSGGMDDGIENNIICTLCNNYLVEAVTLTECLHFFCRSCLLHHLKSDNRCPKCFQDLGKDLSSAFRPDHTLQKLVYKLVPNFFWTQLKRRRRIKKKAEKKNKKVSRRKAQVTKQMLHLSTNLCSPEEKVSLVLEYVPPSSSAQYLQNDSTNFRRYFRCLAKTPLKHLKKLLEMKLAMTDNYAVYFIDDKRTHVLDDDDTLQDLIYLNPWTRENPLQLLFTLARLTSEEDKPPVLERLDMEMMPQLRAESPDGQKCSPLSPSTSSPPENKLKIPNLSVSLPSTTFENSSAPHPRIITSSDPNETPTSLTISKNTQPQQQIRKRRKNSVTTKKANQNVIEAKTARKVSSSANTQSRIEPKPKNSQTDTHRGSAASTSSTSSSNPTPNGHISSSGRSPFPMSPSPFAPNTPPSFLAAAYANLLSNQCLSTGNPFSSPMMGAGGNHSFLWQNAFVNAINQSSNVSSGAHNNTQQPVKKTTPKSKASTEPNSMPQLSPKEMILFAQQQQQQLQQILKNSTQNRSAENGQLPPRSTATSSYLPTSPNQNGVKKTASSQPNQLKLPTISAHQSSTVPFGGSGVRIPTGLGLASSSTKPTMATT</sequence>
<feature type="compositionally biased region" description="Polar residues" evidence="7">
    <location>
        <begin position="403"/>
        <end position="423"/>
    </location>
</feature>
<dbReference type="Pfam" id="PF16207">
    <property type="entry name" value="RAWUL"/>
    <property type="match status" value="1"/>
</dbReference>
<keyword evidence="3 6" id="KW-0863">Zinc-finger</keyword>
<evidence type="ECO:0000256" key="4">
    <source>
        <dbReference type="ARBA" id="ARBA00022833"/>
    </source>
</evidence>
<comment type="caution">
    <text evidence="9">The sequence shown here is derived from an EMBL/GenBank/DDBJ whole genome shotgun (WGS) entry which is preliminary data.</text>
</comment>
<evidence type="ECO:0000256" key="2">
    <source>
        <dbReference type="ARBA" id="ARBA00022723"/>
    </source>
</evidence>
<dbReference type="PROSITE" id="PS50089">
    <property type="entry name" value="ZF_RING_2"/>
    <property type="match status" value="1"/>
</dbReference>
<dbReference type="CDD" id="cd16525">
    <property type="entry name" value="RING-HC_PCGF"/>
    <property type="match status" value="1"/>
</dbReference>
<gene>
    <name evidence="9" type="ORF">DdX_08987</name>
</gene>
<dbReference type="PANTHER" id="PTHR10825:SF29">
    <property type="entry name" value="POLYCOMB GROUP RING FINGER PROTEIN 1"/>
    <property type="match status" value="1"/>
</dbReference>
<keyword evidence="2" id="KW-0479">Metal-binding</keyword>
<comment type="subcellular location">
    <subcellularLocation>
        <location evidence="1">Nucleus</location>
    </subcellularLocation>
</comment>
<keyword evidence="10" id="KW-1185">Reference proteome</keyword>
<feature type="domain" description="RING-type" evidence="8">
    <location>
        <begin position="74"/>
        <end position="112"/>
    </location>
</feature>
<dbReference type="InterPro" id="IPR013083">
    <property type="entry name" value="Znf_RING/FYVE/PHD"/>
</dbReference>
<reference evidence="9" key="1">
    <citation type="submission" date="2022-01" db="EMBL/GenBank/DDBJ databases">
        <title>Genome Sequence Resource for Two Populations of Ditylenchus destructor, the Migratory Endoparasitic Phytonematode.</title>
        <authorList>
            <person name="Zhang H."/>
            <person name="Lin R."/>
            <person name="Xie B."/>
        </authorList>
    </citation>
    <scope>NUCLEOTIDE SEQUENCE</scope>
    <source>
        <strain evidence="9">BazhouSP</strain>
    </source>
</reference>
<keyword evidence="5" id="KW-0539">Nucleus</keyword>
<organism evidence="9 10">
    <name type="scientific">Ditylenchus destructor</name>
    <dbReference type="NCBI Taxonomy" id="166010"/>
    <lineage>
        <taxon>Eukaryota</taxon>
        <taxon>Metazoa</taxon>
        <taxon>Ecdysozoa</taxon>
        <taxon>Nematoda</taxon>
        <taxon>Chromadorea</taxon>
        <taxon>Rhabditida</taxon>
        <taxon>Tylenchina</taxon>
        <taxon>Tylenchomorpha</taxon>
        <taxon>Sphaerularioidea</taxon>
        <taxon>Anguinidae</taxon>
        <taxon>Anguininae</taxon>
        <taxon>Ditylenchus</taxon>
    </lineage>
</organism>
<dbReference type="Pfam" id="PF13923">
    <property type="entry name" value="zf-C3HC4_2"/>
    <property type="match status" value="1"/>
</dbReference>
<dbReference type="Gene3D" id="3.30.40.10">
    <property type="entry name" value="Zinc/RING finger domain, C3HC4 (zinc finger)"/>
    <property type="match status" value="1"/>
</dbReference>
<dbReference type="InterPro" id="IPR001841">
    <property type="entry name" value="Znf_RING"/>
</dbReference>
<evidence type="ECO:0000256" key="7">
    <source>
        <dbReference type="SAM" id="MobiDB-lite"/>
    </source>
</evidence>
<name>A0AAD4N4H8_9BILA</name>
<evidence type="ECO:0000256" key="6">
    <source>
        <dbReference type="PROSITE-ProRule" id="PRU00175"/>
    </source>
</evidence>
<dbReference type="Gene3D" id="3.10.20.90">
    <property type="entry name" value="Phosphatidylinositol 3-kinase Catalytic Subunit, Chain A, domain 1"/>
    <property type="match status" value="1"/>
</dbReference>
<dbReference type="GO" id="GO:0008270">
    <property type="term" value="F:zinc ion binding"/>
    <property type="evidence" value="ECO:0007669"/>
    <property type="project" value="UniProtKB-KW"/>
</dbReference>
<feature type="region of interest" description="Disordered" evidence="7">
    <location>
        <begin position="561"/>
        <end position="613"/>
    </location>
</feature>
<dbReference type="GO" id="GO:0035102">
    <property type="term" value="C:PRC1 complex"/>
    <property type="evidence" value="ECO:0007669"/>
    <property type="project" value="TreeGrafter"/>
</dbReference>
<accession>A0AAD4N4H8</accession>
<proteinExistence type="predicted"/>
<feature type="compositionally biased region" description="Polar residues" evidence="7">
    <location>
        <begin position="385"/>
        <end position="395"/>
    </location>
</feature>
<dbReference type="PROSITE" id="PS00518">
    <property type="entry name" value="ZF_RING_1"/>
    <property type="match status" value="1"/>
</dbReference>
<evidence type="ECO:0000313" key="10">
    <source>
        <dbReference type="Proteomes" id="UP001201812"/>
    </source>
</evidence>
<feature type="compositionally biased region" description="Polar residues" evidence="7">
    <location>
        <begin position="334"/>
        <end position="377"/>
    </location>
</feature>
<evidence type="ECO:0000313" key="9">
    <source>
        <dbReference type="EMBL" id="KAI1713472.1"/>
    </source>
</evidence>
<dbReference type="InterPro" id="IPR017907">
    <property type="entry name" value="Znf_RING_CS"/>
</dbReference>
<dbReference type="AlphaFoldDB" id="A0AAD4N4H8"/>
<dbReference type="Proteomes" id="UP001201812">
    <property type="component" value="Unassembled WGS sequence"/>
</dbReference>
<dbReference type="SUPFAM" id="SSF57850">
    <property type="entry name" value="RING/U-box"/>
    <property type="match status" value="1"/>
</dbReference>
<dbReference type="PANTHER" id="PTHR10825">
    <property type="entry name" value="RING FINGER DOMAIN-CONTAINING, POLYCOMB GROUP COMPONENT"/>
    <property type="match status" value="1"/>
</dbReference>
<dbReference type="GO" id="GO:0000122">
    <property type="term" value="P:negative regulation of transcription by RNA polymerase II"/>
    <property type="evidence" value="ECO:0007669"/>
    <property type="project" value="TreeGrafter"/>
</dbReference>
<protein>
    <submittedName>
        <fullName evidence="9">RAWUL domain RING finger- and WD40-associated ubiquitin-like domain-containing protein</fullName>
    </submittedName>
</protein>
<dbReference type="FunFam" id="3.30.40.10:FF:000033">
    <property type="entry name" value="Polycomb group RING finger protein 3"/>
    <property type="match status" value="1"/>
</dbReference>
<keyword evidence="4" id="KW-0862">Zinc</keyword>
<feature type="compositionally biased region" description="Low complexity" evidence="7">
    <location>
        <begin position="315"/>
        <end position="325"/>
    </location>
</feature>
<feature type="region of interest" description="Disordered" evidence="7">
    <location>
        <begin position="305"/>
        <end position="462"/>
    </location>
</feature>